<comment type="caution">
    <text evidence="1">The sequence shown here is derived from an EMBL/GenBank/DDBJ whole genome shotgun (WGS) entry which is preliminary data.</text>
</comment>
<name>A0ABS5UZ50_9GAMM</name>
<keyword evidence="2" id="KW-1185">Reference proteome</keyword>
<evidence type="ECO:0000313" key="1">
    <source>
        <dbReference type="EMBL" id="MBT1443410.1"/>
    </source>
</evidence>
<dbReference type="Gene3D" id="2.40.10.320">
    <property type="entry name" value="Uncharacterised protein PF13642 yp_926445, N-terminal domain"/>
    <property type="match status" value="1"/>
</dbReference>
<gene>
    <name evidence="1" type="ORF">KJI95_02585</name>
</gene>
<dbReference type="Pfam" id="PF13642">
    <property type="entry name" value="DUF4144"/>
    <property type="match status" value="1"/>
</dbReference>
<dbReference type="InterPro" id="IPR025284">
    <property type="entry name" value="DUF4144"/>
</dbReference>
<organism evidence="1 2">
    <name type="scientific">Shewanella jiangmenensis</name>
    <dbReference type="NCBI Taxonomy" id="2837387"/>
    <lineage>
        <taxon>Bacteria</taxon>
        <taxon>Pseudomonadati</taxon>
        <taxon>Pseudomonadota</taxon>
        <taxon>Gammaproteobacteria</taxon>
        <taxon>Alteromonadales</taxon>
        <taxon>Shewanellaceae</taxon>
        <taxon>Shewanella</taxon>
    </lineage>
</organism>
<dbReference type="RefSeq" id="WP_214505596.1">
    <property type="nucleotide sequence ID" value="NZ_JAHEPS010000001.1"/>
</dbReference>
<evidence type="ECO:0000313" key="2">
    <source>
        <dbReference type="Proteomes" id="UP001195903"/>
    </source>
</evidence>
<protein>
    <submittedName>
        <fullName evidence="1">Uncharacterized protein</fullName>
    </submittedName>
</protein>
<dbReference type="EMBL" id="JAHEPS010000001">
    <property type="protein sequence ID" value="MBT1443410.1"/>
    <property type="molecule type" value="Genomic_DNA"/>
</dbReference>
<accession>A0ABS5UZ50</accession>
<dbReference type="Proteomes" id="UP001195903">
    <property type="component" value="Unassembled WGS sequence"/>
</dbReference>
<sequence>MEDSGKHNEVAAEADLAAVSEKTAGSWIQISWPAVLKLGGEDELTYLADEAALIAELDGLIVCDGDMLIDSGGCCFALDSAYGTGLNGTEFEALVLPKSLSLKSLLPKSLSLKSLPLKGLPTKLDAVAMSALIQAHEFSRAQTCLIKIQFATVAAAIAALAPRGA</sequence>
<reference evidence="1 2" key="1">
    <citation type="submission" date="2021-05" db="EMBL/GenBank/DDBJ databases">
        <title>Shewanella sp. JM162201.</title>
        <authorList>
            <person name="Xu S."/>
            <person name="Li A."/>
        </authorList>
    </citation>
    <scope>NUCLEOTIDE SEQUENCE [LARGE SCALE GENOMIC DNA]</scope>
    <source>
        <strain evidence="1 2">JM162201</strain>
    </source>
</reference>
<proteinExistence type="predicted"/>